<dbReference type="Proteomes" id="UP000812270">
    <property type="component" value="Unassembled WGS sequence"/>
</dbReference>
<keyword evidence="1" id="KW-0201">Cytochrome c-type biogenesis</keyword>
<gene>
    <name evidence="6" type="ORF">KTO63_09085</name>
</gene>
<dbReference type="InterPro" id="IPR000866">
    <property type="entry name" value="AhpC/TSA"/>
</dbReference>
<keyword evidence="2" id="KW-1015">Disulfide bond</keyword>
<feature type="chain" id="PRO_5039265593" evidence="4">
    <location>
        <begin position="19"/>
        <end position="370"/>
    </location>
</feature>
<keyword evidence="4" id="KW-0732">Signal</keyword>
<comment type="caution">
    <text evidence="6">The sequence shown here is derived from an EMBL/GenBank/DDBJ whole genome shotgun (WGS) entry which is preliminary data.</text>
</comment>
<organism evidence="6 7">
    <name type="scientific">Pinibacter aurantiacus</name>
    <dbReference type="NCBI Taxonomy" id="2851599"/>
    <lineage>
        <taxon>Bacteria</taxon>
        <taxon>Pseudomonadati</taxon>
        <taxon>Bacteroidota</taxon>
        <taxon>Chitinophagia</taxon>
        <taxon>Chitinophagales</taxon>
        <taxon>Chitinophagaceae</taxon>
        <taxon>Pinibacter</taxon>
    </lineage>
</organism>
<protein>
    <submittedName>
        <fullName evidence="6">TlpA family protein disulfide reductase</fullName>
    </submittedName>
</protein>
<keyword evidence="7" id="KW-1185">Reference proteome</keyword>
<keyword evidence="3" id="KW-0676">Redox-active center</keyword>
<dbReference type="CDD" id="cd02966">
    <property type="entry name" value="TlpA_like_family"/>
    <property type="match status" value="1"/>
</dbReference>
<dbReference type="GO" id="GO:0016491">
    <property type="term" value="F:oxidoreductase activity"/>
    <property type="evidence" value="ECO:0007669"/>
    <property type="project" value="InterPro"/>
</dbReference>
<evidence type="ECO:0000256" key="4">
    <source>
        <dbReference type="SAM" id="SignalP"/>
    </source>
</evidence>
<dbReference type="PANTHER" id="PTHR42852:SF6">
    <property type="entry name" value="THIOL:DISULFIDE INTERCHANGE PROTEIN DSBE"/>
    <property type="match status" value="1"/>
</dbReference>
<feature type="signal peptide" evidence="4">
    <location>
        <begin position="1"/>
        <end position="18"/>
    </location>
</feature>
<dbReference type="EMBL" id="JAHSPG010000004">
    <property type="protein sequence ID" value="MBV4357298.1"/>
    <property type="molecule type" value="Genomic_DNA"/>
</dbReference>
<proteinExistence type="predicted"/>
<dbReference type="GO" id="GO:0017004">
    <property type="term" value="P:cytochrome complex assembly"/>
    <property type="evidence" value="ECO:0007669"/>
    <property type="project" value="UniProtKB-KW"/>
</dbReference>
<accession>A0A9E2S9D5</accession>
<dbReference type="InterPro" id="IPR013766">
    <property type="entry name" value="Thioredoxin_domain"/>
</dbReference>
<dbReference type="AlphaFoldDB" id="A0A9E2S9D5"/>
<feature type="domain" description="Thioredoxin" evidence="5">
    <location>
        <begin position="37"/>
        <end position="187"/>
    </location>
</feature>
<dbReference type="GO" id="GO:0016209">
    <property type="term" value="F:antioxidant activity"/>
    <property type="evidence" value="ECO:0007669"/>
    <property type="project" value="InterPro"/>
</dbReference>
<evidence type="ECO:0000256" key="2">
    <source>
        <dbReference type="ARBA" id="ARBA00023157"/>
    </source>
</evidence>
<evidence type="ECO:0000259" key="5">
    <source>
        <dbReference type="PROSITE" id="PS51352"/>
    </source>
</evidence>
<evidence type="ECO:0000256" key="3">
    <source>
        <dbReference type="ARBA" id="ARBA00023284"/>
    </source>
</evidence>
<evidence type="ECO:0000313" key="6">
    <source>
        <dbReference type="EMBL" id="MBV4357298.1"/>
    </source>
</evidence>
<dbReference type="PROSITE" id="PS51352">
    <property type="entry name" value="THIOREDOXIN_2"/>
    <property type="match status" value="1"/>
</dbReference>
<name>A0A9E2S9D5_9BACT</name>
<dbReference type="RefSeq" id="WP_217790942.1">
    <property type="nucleotide sequence ID" value="NZ_JAHSPG010000004.1"/>
</dbReference>
<dbReference type="PANTHER" id="PTHR42852">
    <property type="entry name" value="THIOL:DISULFIDE INTERCHANGE PROTEIN DSBE"/>
    <property type="match status" value="1"/>
</dbReference>
<evidence type="ECO:0000256" key="1">
    <source>
        <dbReference type="ARBA" id="ARBA00022748"/>
    </source>
</evidence>
<reference evidence="6" key="1">
    <citation type="submission" date="2021-06" db="EMBL/GenBank/DDBJ databases">
        <authorList>
            <person name="Huq M.A."/>
        </authorList>
    </citation>
    <scope>NUCLEOTIDE SEQUENCE</scope>
    <source>
        <strain evidence="6">MAH-26</strain>
    </source>
</reference>
<sequence>MREILALLLFSMSFRSFAESKSIVLNNIDTLQNKNELRIGDPAPEVKVRWIKGKPVQKFEKGMVYVFEFWATWCGPCIKAMPHVTELAKKYAGKATFTGVSVWERGKPGQNINELVDKFVKDMDDRMGYNVAMDGIDGYMVKNWVEATGQTSIPATIIVDGNGKIAWIGQPMEMDSVLLQIIEGKFDSKGFAAKIAKSQESTFKGNKELEAQVAALKPIQDAIDSKDYGLAMKRYNSTIQADPSKKSFLFIAYYTSLIHLDPDQAYSDALRFKDSAMIQYAIVRVFSAEENLNKKFYAYAISYFEKQPNNFGFWPMSSAAYFNFGDVAKAVETLQKFIDWCNAAKAPPPAAYLEKEMDRLQRYKNVLEKK</sequence>
<evidence type="ECO:0000313" key="7">
    <source>
        <dbReference type="Proteomes" id="UP000812270"/>
    </source>
</evidence>
<dbReference type="InterPro" id="IPR050553">
    <property type="entry name" value="Thioredoxin_ResA/DsbE_sf"/>
</dbReference>
<dbReference type="Pfam" id="PF00578">
    <property type="entry name" value="AhpC-TSA"/>
    <property type="match status" value="1"/>
</dbReference>